<reference evidence="3 4" key="1">
    <citation type="journal article" date="2017" name="Nat. Ecol. Evol.">
        <title>Scallop genome provides insights into evolution of bilaterian karyotype and development.</title>
        <authorList>
            <person name="Wang S."/>
            <person name="Zhang J."/>
            <person name="Jiao W."/>
            <person name="Li J."/>
            <person name="Xun X."/>
            <person name="Sun Y."/>
            <person name="Guo X."/>
            <person name="Huan P."/>
            <person name="Dong B."/>
            <person name="Zhang L."/>
            <person name="Hu X."/>
            <person name="Sun X."/>
            <person name="Wang J."/>
            <person name="Zhao C."/>
            <person name="Wang Y."/>
            <person name="Wang D."/>
            <person name="Huang X."/>
            <person name="Wang R."/>
            <person name="Lv J."/>
            <person name="Li Y."/>
            <person name="Zhang Z."/>
            <person name="Liu B."/>
            <person name="Lu W."/>
            <person name="Hui Y."/>
            <person name="Liang J."/>
            <person name="Zhou Z."/>
            <person name="Hou R."/>
            <person name="Li X."/>
            <person name="Liu Y."/>
            <person name="Li H."/>
            <person name="Ning X."/>
            <person name="Lin Y."/>
            <person name="Zhao L."/>
            <person name="Xing Q."/>
            <person name="Dou J."/>
            <person name="Li Y."/>
            <person name="Mao J."/>
            <person name="Guo H."/>
            <person name="Dou H."/>
            <person name="Li T."/>
            <person name="Mu C."/>
            <person name="Jiang W."/>
            <person name="Fu Q."/>
            <person name="Fu X."/>
            <person name="Miao Y."/>
            <person name="Liu J."/>
            <person name="Yu Q."/>
            <person name="Li R."/>
            <person name="Liao H."/>
            <person name="Li X."/>
            <person name="Kong Y."/>
            <person name="Jiang Z."/>
            <person name="Chourrout D."/>
            <person name="Li R."/>
            <person name="Bao Z."/>
        </authorList>
    </citation>
    <scope>NUCLEOTIDE SEQUENCE [LARGE SCALE GENOMIC DNA]</scope>
    <source>
        <strain evidence="3 4">PY_sf001</strain>
    </source>
</reference>
<dbReference type="Proteomes" id="UP000242188">
    <property type="component" value="Unassembled WGS sequence"/>
</dbReference>
<keyword evidence="2" id="KW-0732">Signal</keyword>
<keyword evidence="4" id="KW-1185">Reference proteome</keyword>
<dbReference type="AlphaFoldDB" id="A0A210PQ61"/>
<protein>
    <submittedName>
        <fullName evidence="3">Uncharacterized protein</fullName>
    </submittedName>
</protein>
<evidence type="ECO:0000313" key="3">
    <source>
        <dbReference type="EMBL" id="OWF38623.1"/>
    </source>
</evidence>
<organism evidence="3 4">
    <name type="scientific">Mizuhopecten yessoensis</name>
    <name type="common">Japanese scallop</name>
    <name type="synonym">Patinopecten yessoensis</name>
    <dbReference type="NCBI Taxonomy" id="6573"/>
    <lineage>
        <taxon>Eukaryota</taxon>
        <taxon>Metazoa</taxon>
        <taxon>Spiralia</taxon>
        <taxon>Lophotrochozoa</taxon>
        <taxon>Mollusca</taxon>
        <taxon>Bivalvia</taxon>
        <taxon>Autobranchia</taxon>
        <taxon>Pteriomorphia</taxon>
        <taxon>Pectinida</taxon>
        <taxon>Pectinoidea</taxon>
        <taxon>Pectinidae</taxon>
        <taxon>Mizuhopecten</taxon>
    </lineage>
</organism>
<evidence type="ECO:0000256" key="1">
    <source>
        <dbReference type="SAM" id="MobiDB-lite"/>
    </source>
</evidence>
<name>A0A210PQ61_MIZYE</name>
<feature type="chain" id="PRO_5011967583" evidence="2">
    <location>
        <begin position="21"/>
        <end position="130"/>
    </location>
</feature>
<evidence type="ECO:0000313" key="4">
    <source>
        <dbReference type="Proteomes" id="UP000242188"/>
    </source>
</evidence>
<feature type="region of interest" description="Disordered" evidence="1">
    <location>
        <begin position="68"/>
        <end position="101"/>
    </location>
</feature>
<dbReference type="EMBL" id="NEDP02005560">
    <property type="protein sequence ID" value="OWF38623.1"/>
    <property type="molecule type" value="Genomic_DNA"/>
</dbReference>
<feature type="compositionally biased region" description="Gly residues" evidence="1">
    <location>
        <begin position="68"/>
        <end position="86"/>
    </location>
</feature>
<feature type="signal peptide" evidence="2">
    <location>
        <begin position="1"/>
        <end position="20"/>
    </location>
</feature>
<sequence>MFALRELLLLTLLVIVAVECSDRRERRSTCGRNAHYVSSRRCCVCNVGCKGDPKVYCRKVLIVTVSGGGGGGGSSSHGGSSSGGSSSGIESSSSGENNGRNCGSRAHYDHGKCVCDQGCKGNPYDACKRY</sequence>
<gene>
    <name evidence="3" type="ORF">KP79_PYT09945</name>
</gene>
<proteinExistence type="predicted"/>
<comment type="caution">
    <text evidence="3">The sequence shown here is derived from an EMBL/GenBank/DDBJ whole genome shotgun (WGS) entry which is preliminary data.</text>
</comment>
<accession>A0A210PQ61</accession>
<evidence type="ECO:0000256" key="2">
    <source>
        <dbReference type="SAM" id="SignalP"/>
    </source>
</evidence>